<keyword evidence="6" id="KW-1185">Reference proteome</keyword>
<keyword evidence="4" id="KW-0812">Transmembrane</keyword>
<evidence type="ECO:0000256" key="3">
    <source>
        <dbReference type="SAM" id="MobiDB-lite"/>
    </source>
</evidence>
<dbReference type="PANTHER" id="PTHR22799">
    <property type="entry name" value="TETRANECTIN-RELATED"/>
    <property type="match status" value="1"/>
</dbReference>
<evidence type="ECO:0000313" key="7">
    <source>
        <dbReference type="RefSeq" id="XP_019627205.1"/>
    </source>
</evidence>
<feature type="compositionally biased region" description="Polar residues" evidence="3">
    <location>
        <begin position="1"/>
        <end position="25"/>
    </location>
</feature>
<protein>
    <submittedName>
        <fullName evidence="7">Alpha-N-acetylgalactosamine-specific lectin-like</fullName>
    </submittedName>
</protein>
<dbReference type="Pfam" id="PF00059">
    <property type="entry name" value="Lectin_C"/>
    <property type="match status" value="1"/>
</dbReference>
<dbReference type="RefSeq" id="XP_019627205.1">
    <property type="nucleotide sequence ID" value="XM_019771646.1"/>
</dbReference>
<dbReference type="GeneID" id="109472072"/>
<keyword evidence="4" id="KW-1133">Transmembrane helix</keyword>
<dbReference type="KEGG" id="bbel:109472072"/>
<dbReference type="Gene3D" id="3.10.100.10">
    <property type="entry name" value="Mannose-Binding Protein A, subunit A"/>
    <property type="match status" value="1"/>
</dbReference>
<feature type="transmembrane region" description="Helical" evidence="4">
    <location>
        <begin position="67"/>
        <end position="89"/>
    </location>
</feature>
<dbReference type="InterPro" id="IPR016186">
    <property type="entry name" value="C-type_lectin-like/link_sf"/>
</dbReference>
<dbReference type="InterPro" id="IPR018378">
    <property type="entry name" value="C-type_lectin_CS"/>
</dbReference>
<dbReference type="GO" id="GO:0030246">
    <property type="term" value="F:carbohydrate binding"/>
    <property type="evidence" value="ECO:0007669"/>
    <property type="project" value="UniProtKB-KW"/>
</dbReference>
<evidence type="ECO:0000256" key="1">
    <source>
        <dbReference type="ARBA" id="ARBA00022734"/>
    </source>
</evidence>
<keyword evidence="1" id="KW-0430">Lectin</keyword>
<dbReference type="SMART" id="SM00034">
    <property type="entry name" value="CLECT"/>
    <property type="match status" value="1"/>
</dbReference>
<evidence type="ECO:0000256" key="4">
    <source>
        <dbReference type="SAM" id="Phobius"/>
    </source>
</evidence>
<evidence type="ECO:0000259" key="5">
    <source>
        <dbReference type="PROSITE" id="PS50041"/>
    </source>
</evidence>
<sequence>MSGEQQQSQAGDTTDPSMDQPQTDYQARANDDENTPDTTYANIPDGAYPGGASGLRGVCGFLRARRICLAAGIAVLLSLGALGIAPLTFSNKQQASCPQGYTIWCGTCYKAFNTSTSFSEAGAACRADGGILAMPRDAGTNAFLVSLYKSVSDDRDFWIGLHDQREEGRFEWVDGSALGSYTSWGPGEPNHLLNEDCVAYTAIPHMKDKWNDDNCYGQKHFICQAIPEYP</sequence>
<dbReference type="PANTHER" id="PTHR22799:SF6">
    <property type="entry name" value="C-TYPE LECTIN DOMAIN FAMILY 4 MEMBER M-LIKE"/>
    <property type="match status" value="1"/>
</dbReference>
<dbReference type="InterPro" id="IPR016187">
    <property type="entry name" value="CTDL_fold"/>
</dbReference>
<dbReference type="OrthoDB" id="441660at2759"/>
<dbReference type="SUPFAM" id="SSF56436">
    <property type="entry name" value="C-type lectin-like"/>
    <property type="match status" value="1"/>
</dbReference>
<gene>
    <name evidence="7" type="primary">LOC109472072</name>
</gene>
<dbReference type="Proteomes" id="UP000515135">
    <property type="component" value="Unplaced"/>
</dbReference>
<reference evidence="7" key="1">
    <citation type="submission" date="2025-08" db="UniProtKB">
        <authorList>
            <consortium name="RefSeq"/>
        </authorList>
    </citation>
    <scope>IDENTIFICATION</scope>
    <source>
        <tissue evidence="7">Gonad</tissue>
    </source>
</reference>
<dbReference type="CDD" id="cd00037">
    <property type="entry name" value="CLECT"/>
    <property type="match status" value="1"/>
</dbReference>
<organism evidence="6 7">
    <name type="scientific">Branchiostoma belcheri</name>
    <name type="common">Amphioxus</name>
    <dbReference type="NCBI Taxonomy" id="7741"/>
    <lineage>
        <taxon>Eukaryota</taxon>
        <taxon>Metazoa</taxon>
        <taxon>Chordata</taxon>
        <taxon>Cephalochordata</taxon>
        <taxon>Leptocardii</taxon>
        <taxon>Amphioxiformes</taxon>
        <taxon>Branchiostomatidae</taxon>
        <taxon>Branchiostoma</taxon>
    </lineage>
</organism>
<feature type="domain" description="C-type lectin" evidence="5">
    <location>
        <begin position="104"/>
        <end position="224"/>
    </location>
</feature>
<dbReference type="FunFam" id="3.10.100.10:FF:000103">
    <property type="entry name" value="Uncharacterized protein"/>
    <property type="match status" value="1"/>
</dbReference>
<keyword evidence="2" id="KW-1015">Disulfide bond</keyword>
<dbReference type="PROSITE" id="PS50041">
    <property type="entry name" value="C_TYPE_LECTIN_2"/>
    <property type="match status" value="1"/>
</dbReference>
<proteinExistence type="predicted"/>
<dbReference type="AlphaFoldDB" id="A0A6P4YDG6"/>
<name>A0A6P4YDG6_BRABE</name>
<keyword evidence="4" id="KW-0472">Membrane</keyword>
<dbReference type="PROSITE" id="PS00615">
    <property type="entry name" value="C_TYPE_LECTIN_1"/>
    <property type="match status" value="1"/>
</dbReference>
<dbReference type="InterPro" id="IPR001304">
    <property type="entry name" value="C-type_lectin-like"/>
</dbReference>
<dbReference type="InterPro" id="IPR051663">
    <property type="entry name" value="CLec_Tetranectin-domain"/>
</dbReference>
<evidence type="ECO:0000256" key="2">
    <source>
        <dbReference type="ARBA" id="ARBA00023157"/>
    </source>
</evidence>
<feature type="region of interest" description="Disordered" evidence="3">
    <location>
        <begin position="1"/>
        <end position="46"/>
    </location>
</feature>
<evidence type="ECO:0000313" key="6">
    <source>
        <dbReference type="Proteomes" id="UP000515135"/>
    </source>
</evidence>
<accession>A0A6P4YDG6</accession>